<dbReference type="STRING" id="1116472.MGMO_7c00110"/>
<organism evidence="6 7">
    <name type="scientific">Methyloglobulus morosus KoM1</name>
    <dbReference type="NCBI Taxonomy" id="1116472"/>
    <lineage>
        <taxon>Bacteria</taxon>
        <taxon>Pseudomonadati</taxon>
        <taxon>Pseudomonadota</taxon>
        <taxon>Gammaproteobacteria</taxon>
        <taxon>Methylococcales</taxon>
        <taxon>Methylococcaceae</taxon>
        <taxon>Methyloglobulus</taxon>
    </lineage>
</organism>
<evidence type="ECO:0000259" key="4">
    <source>
        <dbReference type="PROSITE" id="PS50110"/>
    </source>
</evidence>
<feature type="modified residue" description="Phosphohistidine" evidence="2">
    <location>
        <position position="187"/>
    </location>
</feature>
<keyword evidence="3" id="KW-0597">Phosphoprotein</keyword>
<dbReference type="SUPFAM" id="SSF47226">
    <property type="entry name" value="Histidine-containing phosphotransfer domain, HPT domain"/>
    <property type="match status" value="1"/>
</dbReference>
<gene>
    <name evidence="6" type="ORF">MGMO_7c00110</name>
</gene>
<protein>
    <submittedName>
        <fullName evidence="6">Uncharacterized protein</fullName>
    </submittedName>
</protein>
<dbReference type="InterPro" id="IPR011006">
    <property type="entry name" value="CheY-like_superfamily"/>
</dbReference>
<dbReference type="SUPFAM" id="SSF52172">
    <property type="entry name" value="CheY-like"/>
    <property type="match status" value="1"/>
</dbReference>
<keyword evidence="7" id="KW-1185">Reference proteome</keyword>
<dbReference type="PROSITE" id="PS50110">
    <property type="entry name" value="RESPONSE_REGULATORY"/>
    <property type="match status" value="1"/>
</dbReference>
<feature type="domain" description="Response regulatory" evidence="4">
    <location>
        <begin position="12"/>
        <end position="126"/>
    </location>
</feature>
<keyword evidence="1" id="KW-0902">Two-component regulatory system</keyword>
<dbReference type="InterPro" id="IPR001789">
    <property type="entry name" value="Sig_transdc_resp-reg_receiver"/>
</dbReference>
<dbReference type="InterPro" id="IPR008207">
    <property type="entry name" value="Sig_transdc_His_kin_Hpt_dom"/>
</dbReference>
<evidence type="ECO:0000313" key="7">
    <source>
        <dbReference type="Proteomes" id="UP000017842"/>
    </source>
</evidence>
<evidence type="ECO:0000256" key="2">
    <source>
        <dbReference type="PROSITE-ProRule" id="PRU00110"/>
    </source>
</evidence>
<dbReference type="PROSITE" id="PS50894">
    <property type="entry name" value="HPT"/>
    <property type="match status" value="1"/>
</dbReference>
<proteinExistence type="predicted"/>
<accession>V5C6A4</accession>
<reference evidence="6 7" key="1">
    <citation type="journal article" date="2013" name="Genome Announc.">
        <title>Draft Genome Sequence of the Methanotrophic Gammaproteobacterium Methyloglobulus morosus DSM 22980 Strain KoM1.</title>
        <authorList>
            <person name="Poehlein A."/>
            <person name="Deutzmann J.S."/>
            <person name="Daniel R."/>
            <person name="Simeonova D.D."/>
        </authorList>
    </citation>
    <scope>NUCLEOTIDE SEQUENCE [LARGE SCALE GENOMIC DNA]</scope>
    <source>
        <strain evidence="6 7">KoM1</strain>
    </source>
</reference>
<dbReference type="RefSeq" id="WP_023493064.1">
    <property type="nucleotide sequence ID" value="NZ_AYLO01000007.1"/>
</dbReference>
<dbReference type="GO" id="GO:0000160">
    <property type="term" value="P:phosphorelay signal transduction system"/>
    <property type="evidence" value="ECO:0007669"/>
    <property type="project" value="UniProtKB-KW"/>
</dbReference>
<dbReference type="Gene3D" id="3.40.50.2300">
    <property type="match status" value="1"/>
</dbReference>
<evidence type="ECO:0000256" key="3">
    <source>
        <dbReference type="PROSITE-ProRule" id="PRU00169"/>
    </source>
</evidence>
<feature type="domain" description="HPt" evidence="5">
    <location>
        <begin position="148"/>
        <end position="247"/>
    </location>
</feature>
<feature type="modified residue" description="4-aspartylphosphate" evidence="3">
    <location>
        <position position="60"/>
    </location>
</feature>
<evidence type="ECO:0000256" key="1">
    <source>
        <dbReference type="ARBA" id="ARBA00023012"/>
    </source>
</evidence>
<dbReference type="Gene3D" id="1.20.120.160">
    <property type="entry name" value="HPT domain"/>
    <property type="match status" value="1"/>
</dbReference>
<name>V5C6A4_9GAMM</name>
<dbReference type="Pfam" id="PF01627">
    <property type="entry name" value="Hpt"/>
    <property type="match status" value="1"/>
</dbReference>
<dbReference type="EMBL" id="AYLO01000007">
    <property type="protein sequence ID" value="ESS73992.1"/>
    <property type="molecule type" value="Genomic_DNA"/>
</dbReference>
<dbReference type="OrthoDB" id="5570135at2"/>
<sequence length="247" mass="27525">MDKPSAKPGQFTTLLAHANNPMPPIAQTQGLCSNSVVLVSTELEAAEAITDKLFNLIIVDMELNGLSLVSLAKSQDCPNCNTPIIALLGKGINPDQKKELIAAGFDDCLLKPLTIDKLNELFQLWRENDGLASLLESIRTLSVQLRKNKGVMLTLYEKLFEELPQQIDQIAFSLKAGHYQVALEAAHTINSSAKICYLNDIEEPAIALENCLNHQRYDLAEDYFLMLQRSIETLLKHRQTILDHLTK</sequence>
<dbReference type="InterPro" id="IPR036641">
    <property type="entry name" value="HPT_dom_sf"/>
</dbReference>
<dbReference type="GO" id="GO:0004672">
    <property type="term" value="F:protein kinase activity"/>
    <property type="evidence" value="ECO:0007669"/>
    <property type="project" value="UniProtKB-ARBA"/>
</dbReference>
<dbReference type="Proteomes" id="UP000017842">
    <property type="component" value="Unassembled WGS sequence"/>
</dbReference>
<dbReference type="eggNOG" id="COG0784">
    <property type="taxonomic scope" value="Bacteria"/>
</dbReference>
<evidence type="ECO:0000313" key="6">
    <source>
        <dbReference type="EMBL" id="ESS73992.1"/>
    </source>
</evidence>
<evidence type="ECO:0000259" key="5">
    <source>
        <dbReference type="PROSITE" id="PS50894"/>
    </source>
</evidence>
<dbReference type="AlphaFoldDB" id="V5C6A4"/>
<comment type="caution">
    <text evidence="6">The sequence shown here is derived from an EMBL/GenBank/DDBJ whole genome shotgun (WGS) entry which is preliminary data.</text>
</comment>